<organism evidence="5 6">
    <name type="scientific">Candidatus Anaerobiospirillum merdipullorum</name>
    <dbReference type="NCBI Taxonomy" id="2838450"/>
    <lineage>
        <taxon>Bacteria</taxon>
        <taxon>Pseudomonadati</taxon>
        <taxon>Pseudomonadota</taxon>
        <taxon>Gammaproteobacteria</taxon>
        <taxon>Aeromonadales</taxon>
        <taxon>Succinivibrionaceae</taxon>
        <taxon>Anaerobiospirillum</taxon>
    </lineage>
</organism>
<dbReference type="AlphaFoldDB" id="A0A9E2KP23"/>
<dbReference type="CDD" id="cd07377">
    <property type="entry name" value="WHTH_GntR"/>
    <property type="match status" value="1"/>
</dbReference>
<dbReference type="Pfam" id="PF07729">
    <property type="entry name" value="FCD"/>
    <property type="match status" value="1"/>
</dbReference>
<dbReference type="Gene3D" id="1.20.120.530">
    <property type="entry name" value="GntR ligand-binding domain-like"/>
    <property type="match status" value="1"/>
</dbReference>
<dbReference type="PANTHER" id="PTHR43537">
    <property type="entry name" value="TRANSCRIPTIONAL REGULATOR, GNTR FAMILY"/>
    <property type="match status" value="1"/>
</dbReference>
<protein>
    <submittedName>
        <fullName evidence="5">GntR family transcriptional regulator</fullName>
    </submittedName>
</protein>
<evidence type="ECO:0000256" key="1">
    <source>
        <dbReference type="ARBA" id="ARBA00023015"/>
    </source>
</evidence>
<dbReference type="Gene3D" id="1.10.10.10">
    <property type="entry name" value="Winged helix-like DNA-binding domain superfamily/Winged helix DNA-binding domain"/>
    <property type="match status" value="1"/>
</dbReference>
<evidence type="ECO:0000259" key="4">
    <source>
        <dbReference type="PROSITE" id="PS50949"/>
    </source>
</evidence>
<dbReference type="InterPro" id="IPR000524">
    <property type="entry name" value="Tscrpt_reg_HTH_GntR"/>
</dbReference>
<dbReference type="Pfam" id="PF00392">
    <property type="entry name" value="GntR"/>
    <property type="match status" value="1"/>
</dbReference>
<dbReference type="InterPro" id="IPR036390">
    <property type="entry name" value="WH_DNA-bd_sf"/>
</dbReference>
<dbReference type="EMBL" id="JAHLFG010000065">
    <property type="protein sequence ID" value="MBU3827063.1"/>
    <property type="molecule type" value="Genomic_DNA"/>
</dbReference>
<evidence type="ECO:0000256" key="2">
    <source>
        <dbReference type="ARBA" id="ARBA00023125"/>
    </source>
</evidence>
<dbReference type="GO" id="GO:0003677">
    <property type="term" value="F:DNA binding"/>
    <property type="evidence" value="ECO:0007669"/>
    <property type="project" value="UniProtKB-KW"/>
</dbReference>
<evidence type="ECO:0000313" key="5">
    <source>
        <dbReference type="EMBL" id="MBU3827063.1"/>
    </source>
</evidence>
<dbReference type="SMART" id="SM00345">
    <property type="entry name" value="HTH_GNTR"/>
    <property type="match status" value="1"/>
</dbReference>
<gene>
    <name evidence="5" type="ORF">IAA31_06190</name>
</gene>
<name>A0A9E2KP23_9GAMM</name>
<sequence>MERSPITLRQLTLTHDRSIGLQIYEFLRSEITKTHIKPGAVLSENKLSEHFQVSRMPVREALMRLRQDGLVDVLPQRGSVVEKISVSNLRQICFIRTAIETAALRHGAKLDPKTFASVVDNLNDNIARQHALEHSENVSELFLDLDDAFHALICNLSGCPLSWNTVQSIKGQMDRIRYLSQGKVSPIEQLIAEHEQIKDLIVARNFERAALLLEHHLAEIMSTYIPIRHDNAQWFLQEEADLPA</sequence>
<dbReference type="PROSITE" id="PS50949">
    <property type="entry name" value="HTH_GNTR"/>
    <property type="match status" value="1"/>
</dbReference>
<dbReference type="SMART" id="SM00895">
    <property type="entry name" value="FCD"/>
    <property type="match status" value="1"/>
</dbReference>
<dbReference type="GO" id="GO:0003700">
    <property type="term" value="F:DNA-binding transcription factor activity"/>
    <property type="evidence" value="ECO:0007669"/>
    <property type="project" value="InterPro"/>
</dbReference>
<dbReference type="SUPFAM" id="SSF46785">
    <property type="entry name" value="Winged helix' DNA-binding domain"/>
    <property type="match status" value="1"/>
</dbReference>
<proteinExistence type="predicted"/>
<dbReference type="InterPro" id="IPR008920">
    <property type="entry name" value="TF_FadR/GntR_C"/>
</dbReference>
<dbReference type="PANTHER" id="PTHR43537:SF6">
    <property type="entry name" value="HTH-TYPE TRANSCRIPTIONAL REPRESSOR RSPR"/>
    <property type="match status" value="1"/>
</dbReference>
<evidence type="ECO:0000256" key="3">
    <source>
        <dbReference type="ARBA" id="ARBA00023163"/>
    </source>
</evidence>
<accession>A0A9E2KP23</accession>
<keyword evidence="2" id="KW-0238">DNA-binding</keyword>
<dbReference type="InterPro" id="IPR011711">
    <property type="entry name" value="GntR_C"/>
</dbReference>
<keyword evidence="3" id="KW-0804">Transcription</keyword>
<dbReference type="SUPFAM" id="SSF48008">
    <property type="entry name" value="GntR ligand-binding domain-like"/>
    <property type="match status" value="1"/>
</dbReference>
<reference evidence="5" key="2">
    <citation type="submission" date="2021-04" db="EMBL/GenBank/DDBJ databases">
        <authorList>
            <person name="Gilroy R."/>
        </authorList>
    </citation>
    <scope>NUCLEOTIDE SEQUENCE</scope>
    <source>
        <strain evidence="5">687</strain>
    </source>
</reference>
<feature type="domain" description="HTH gntR-type" evidence="4">
    <location>
        <begin position="17"/>
        <end position="84"/>
    </location>
</feature>
<dbReference type="Proteomes" id="UP000824150">
    <property type="component" value="Unassembled WGS sequence"/>
</dbReference>
<keyword evidence="1" id="KW-0805">Transcription regulation</keyword>
<dbReference type="PRINTS" id="PR00035">
    <property type="entry name" value="HTHGNTR"/>
</dbReference>
<evidence type="ECO:0000313" key="6">
    <source>
        <dbReference type="Proteomes" id="UP000824150"/>
    </source>
</evidence>
<reference evidence="5" key="1">
    <citation type="journal article" date="2021" name="PeerJ">
        <title>Extensive microbial diversity within the chicken gut microbiome revealed by metagenomics and culture.</title>
        <authorList>
            <person name="Gilroy R."/>
            <person name="Ravi A."/>
            <person name="Getino M."/>
            <person name="Pursley I."/>
            <person name="Horton D.L."/>
            <person name="Alikhan N.F."/>
            <person name="Baker D."/>
            <person name="Gharbi K."/>
            <person name="Hall N."/>
            <person name="Watson M."/>
            <person name="Adriaenssens E.M."/>
            <person name="Foster-Nyarko E."/>
            <person name="Jarju S."/>
            <person name="Secka A."/>
            <person name="Antonio M."/>
            <person name="Oren A."/>
            <person name="Chaudhuri R.R."/>
            <person name="La Ragione R."/>
            <person name="Hildebrand F."/>
            <person name="Pallen M.J."/>
        </authorList>
    </citation>
    <scope>NUCLEOTIDE SEQUENCE</scope>
    <source>
        <strain evidence="5">687</strain>
    </source>
</reference>
<dbReference type="InterPro" id="IPR036388">
    <property type="entry name" value="WH-like_DNA-bd_sf"/>
</dbReference>
<comment type="caution">
    <text evidence="5">The sequence shown here is derived from an EMBL/GenBank/DDBJ whole genome shotgun (WGS) entry which is preliminary data.</text>
</comment>